<evidence type="ECO:0000313" key="1">
    <source>
        <dbReference type="EMBL" id="MBM6661026.1"/>
    </source>
</evidence>
<dbReference type="EMBL" id="JACJJL010000005">
    <property type="protein sequence ID" value="MBM6661026.1"/>
    <property type="molecule type" value="Genomic_DNA"/>
</dbReference>
<keyword evidence="2" id="KW-1185">Reference proteome</keyword>
<dbReference type="RefSeq" id="WP_205108347.1">
    <property type="nucleotide sequence ID" value="NZ_CAWUJD010000001.1"/>
</dbReference>
<evidence type="ECO:0000313" key="2">
    <source>
        <dbReference type="Proteomes" id="UP000764045"/>
    </source>
</evidence>
<name>A0A938WLP6_9BACT</name>
<accession>A0A938WLP6</accession>
<comment type="caution">
    <text evidence="1">The sequence shown here is derived from an EMBL/GenBank/DDBJ whole genome shotgun (WGS) entry which is preliminary data.</text>
</comment>
<organism evidence="1 2">
    <name type="scientific">Marseilla massiliensis</name>
    <dbReference type="NCBI Taxonomy" id="1841864"/>
    <lineage>
        <taxon>Bacteria</taxon>
        <taxon>Pseudomonadati</taxon>
        <taxon>Bacteroidota</taxon>
        <taxon>Bacteroidia</taxon>
        <taxon>Bacteroidales</taxon>
        <taxon>Prevotellaceae</taxon>
        <taxon>Marseilla</taxon>
    </lineage>
</organism>
<proteinExistence type="predicted"/>
<dbReference type="Proteomes" id="UP000764045">
    <property type="component" value="Unassembled WGS sequence"/>
</dbReference>
<gene>
    <name evidence="1" type="ORF">H6B30_04515</name>
</gene>
<sequence length="247" mass="27585">MDKIDKYKVVAALVRSFFEAFSSGIVDCHIKTEADRFRPLSVKKAMLNHYEAVGEVFNDTLFYPLSCINYTMDEIEGELRKADMRHATMTDLVKLACRSDAVYAAMVAEYKRNFMALLGGRVPAIADHLRLYTRGEGAGSVDTDTAISLTVRTVMLAYARGIRQAGTGKASLHQATVFRLLLEAMTVLLHDRQMSLTGIDETDGLDAIFVKACRSEHNFHVLTREMDRTYGELVESEGIISQDDKAN</sequence>
<reference evidence="1 2" key="1">
    <citation type="journal article" date="2021" name="Sci. Rep.">
        <title>The distribution of antibiotic resistance genes in chicken gut microbiota commensals.</title>
        <authorList>
            <person name="Juricova H."/>
            <person name="Matiasovicova J."/>
            <person name="Kubasova T."/>
            <person name="Cejkova D."/>
            <person name="Rychlik I."/>
        </authorList>
    </citation>
    <scope>NUCLEOTIDE SEQUENCE [LARGE SCALE GENOMIC DNA]</scope>
    <source>
        <strain evidence="1 2">An819</strain>
    </source>
</reference>
<protein>
    <submittedName>
        <fullName evidence="1">Uncharacterized protein</fullName>
    </submittedName>
</protein>
<dbReference type="AlphaFoldDB" id="A0A938WLP6"/>